<evidence type="ECO:0000313" key="2">
    <source>
        <dbReference type="EMBL" id="PON22349.1"/>
    </source>
</evidence>
<dbReference type="Proteomes" id="UP000054821">
    <property type="component" value="Unassembled WGS sequence"/>
</dbReference>
<keyword evidence="1" id="KW-0812">Transmembrane</keyword>
<keyword evidence="1" id="KW-1133">Transmembrane helix</keyword>
<comment type="caution">
    <text evidence="2">The sequence shown here is derived from an EMBL/GenBank/DDBJ whole genome shotgun (WGS) entry which is preliminary data.</text>
</comment>
<organism evidence="2 3">
    <name type="scientific">Trichoderma gamsii</name>
    <dbReference type="NCBI Taxonomy" id="398673"/>
    <lineage>
        <taxon>Eukaryota</taxon>
        <taxon>Fungi</taxon>
        <taxon>Dikarya</taxon>
        <taxon>Ascomycota</taxon>
        <taxon>Pezizomycotina</taxon>
        <taxon>Sordariomycetes</taxon>
        <taxon>Hypocreomycetidae</taxon>
        <taxon>Hypocreales</taxon>
        <taxon>Hypocreaceae</taxon>
        <taxon>Trichoderma</taxon>
    </lineage>
</organism>
<proteinExistence type="predicted"/>
<protein>
    <submittedName>
        <fullName evidence="2">Uncharacterized protein</fullName>
    </submittedName>
</protein>
<dbReference type="GeneID" id="36347807"/>
<keyword evidence="3" id="KW-1185">Reference proteome</keyword>
<name>A0A2P4ZDJ7_9HYPO</name>
<reference evidence="2 3" key="1">
    <citation type="journal article" date="2016" name="Genome Announc.">
        <title>Draft Whole-Genome Sequence of Trichoderma gamsii T6085, a Promising Biocontrol Agent of Fusarium Head Blight on Wheat.</title>
        <authorList>
            <person name="Baroncelli R."/>
            <person name="Zapparata A."/>
            <person name="Piaggeschi G."/>
            <person name="Sarrocco S."/>
            <person name="Vannacci G."/>
        </authorList>
    </citation>
    <scope>NUCLEOTIDE SEQUENCE [LARGE SCALE GENOMIC DNA]</scope>
    <source>
        <strain evidence="2 3">T6085</strain>
    </source>
</reference>
<feature type="non-terminal residue" evidence="2">
    <location>
        <position position="1"/>
    </location>
</feature>
<sequence>QPFPFFFQHPSSFILFFTFSIHLSLVLVLINIHHFLLINIHHAFSADFRQELDAGLCPKPIHHSQDMVIPATGISSLLTVDVMRRVTDFSGLGYYTPEEIAQTLAFLAGLVLVTSKT</sequence>
<dbReference type="AlphaFoldDB" id="A0A2P4ZDJ7"/>
<evidence type="ECO:0000313" key="3">
    <source>
        <dbReference type="Proteomes" id="UP000054821"/>
    </source>
</evidence>
<dbReference type="EMBL" id="JPDN02000039">
    <property type="protein sequence ID" value="PON22349.1"/>
    <property type="molecule type" value="Genomic_DNA"/>
</dbReference>
<gene>
    <name evidence="2" type="ORF">TGAM01_v208832</name>
</gene>
<accession>A0A2P4ZDJ7</accession>
<keyword evidence="1" id="KW-0472">Membrane</keyword>
<dbReference type="RefSeq" id="XP_024404847.1">
    <property type="nucleotide sequence ID" value="XM_024550419.1"/>
</dbReference>
<feature type="transmembrane region" description="Helical" evidence="1">
    <location>
        <begin position="12"/>
        <end position="32"/>
    </location>
</feature>
<evidence type="ECO:0000256" key="1">
    <source>
        <dbReference type="SAM" id="Phobius"/>
    </source>
</evidence>